<dbReference type="GO" id="GO:0000976">
    <property type="term" value="F:transcription cis-regulatory region binding"/>
    <property type="evidence" value="ECO:0007669"/>
    <property type="project" value="TreeGrafter"/>
</dbReference>
<keyword evidence="7" id="KW-1185">Reference proteome</keyword>
<sequence>MAIADLPFDLSSLTVFLAVCDNGSMAAAARALKVTQPAISQTIADLENRLGTTLFDRNVRPLALTPSGTVLRQYAQGMLAEVRLVATGIQKMRLGRVPQLRMGVVDSLARALSTSISDFMYERVGRLIVHAGLTETHATALLTRQIDCVIGVDEMEDVSGLERWPLFEEPYLLLYPEQETPPRDTQELRDFLGRQPFIRFSQRSRTGAEIERFLRRLRIDVPFQQEFDLPYGVYATCRNRGVAITTPLCLYEAGYTQDCGLLCHPLPAPAFHRRLTLVVRRREFGRFPLDLALFLREQLKQEVMPALGTLFPAFVQQMRVLN</sequence>
<dbReference type="AlphaFoldDB" id="A0A4Y3TQG9"/>
<proteinExistence type="inferred from homology"/>
<dbReference type="Pfam" id="PF03466">
    <property type="entry name" value="LysR_substrate"/>
    <property type="match status" value="1"/>
</dbReference>
<dbReference type="Proteomes" id="UP000317730">
    <property type="component" value="Unassembled WGS sequence"/>
</dbReference>
<keyword evidence="3" id="KW-0238">DNA-binding</keyword>
<dbReference type="PRINTS" id="PR00039">
    <property type="entry name" value="HTHLYSR"/>
</dbReference>
<dbReference type="OrthoDB" id="9791253at2"/>
<evidence type="ECO:0000256" key="1">
    <source>
        <dbReference type="ARBA" id="ARBA00009437"/>
    </source>
</evidence>
<gene>
    <name evidence="6" type="ORF">APE01nite_10680</name>
</gene>
<dbReference type="PROSITE" id="PS50931">
    <property type="entry name" value="HTH_LYSR"/>
    <property type="match status" value="1"/>
</dbReference>
<evidence type="ECO:0000313" key="7">
    <source>
        <dbReference type="Proteomes" id="UP000317730"/>
    </source>
</evidence>
<organism evidence="6 7">
    <name type="scientific">Acetobacter peroxydans</name>
    <dbReference type="NCBI Taxonomy" id="104098"/>
    <lineage>
        <taxon>Bacteria</taxon>
        <taxon>Pseudomonadati</taxon>
        <taxon>Pseudomonadota</taxon>
        <taxon>Alphaproteobacteria</taxon>
        <taxon>Acetobacterales</taxon>
        <taxon>Acetobacteraceae</taxon>
        <taxon>Acetobacter</taxon>
    </lineage>
</organism>
<dbReference type="PANTHER" id="PTHR30126:SF40">
    <property type="entry name" value="HTH-TYPE TRANSCRIPTIONAL REGULATOR GLTR"/>
    <property type="match status" value="1"/>
</dbReference>
<dbReference type="SUPFAM" id="SSF53850">
    <property type="entry name" value="Periplasmic binding protein-like II"/>
    <property type="match status" value="1"/>
</dbReference>
<dbReference type="SUPFAM" id="SSF46785">
    <property type="entry name" value="Winged helix' DNA-binding domain"/>
    <property type="match status" value="1"/>
</dbReference>
<feature type="domain" description="HTH lysR-type" evidence="5">
    <location>
        <begin position="8"/>
        <end position="65"/>
    </location>
</feature>
<dbReference type="EMBL" id="BJMV01000004">
    <property type="protein sequence ID" value="GEB85271.1"/>
    <property type="molecule type" value="Genomic_DNA"/>
</dbReference>
<dbReference type="InterPro" id="IPR005119">
    <property type="entry name" value="LysR_subst-bd"/>
</dbReference>
<keyword evidence="4" id="KW-0804">Transcription</keyword>
<comment type="similarity">
    <text evidence="1">Belongs to the LysR transcriptional regulatory family.</text>
</comment>
<keyword evidence="2" id="KW-0805">Transcription regulation</keyword>
<evidence type="ECO:0000256" key="4">
    <source>
        <dbReference type="ARBA" id="ARBA00023163"/>
    </source>
</evidence>
<reference evidence="6 7" key="1">
    <citation type="submission" date="2019-06" db="EMBL/GenBank/DDBJ databases">
        <title>Whole genome shotgun sequence of Acetobacter peroxydans NBRC 13755.</title>
        <authorList>
            <person name="Hosoyama A."/>
            <person name="Uohara A."/>
            <person name="Ohji S."/>
            <person name="Ichikawa N."/>
        </authorList>
    </citation>
    <scope>NUCLEOTIDE SEQUENCE [LARGE SCALE GENOMIC DNA]</scope>
    <source>
        <strain evidence="6 7">NBRC 13755</strain>
    </source>
</reference>
<protein>
    <submittedName>
        <fullName evidence="6">LysR family transcriptional regulator</fullName>
    </submittedName>
</protein>
<dbReference type="InterPro" id="IPR036390">
    <property type="entry name" value="WH_DNA-bd_sf"/>
</dbReference>
<name>A0A4Y3TQG9_9PROT</name>
<evidence type="ECO:0000256" key="2">
    <source>
        <dbReference type="ARBA" id="ARBA00023015"/>
    </source>
</evidence>
<evidence type="ECO:0000259" key="5">
    <source>
        <dbReference type="PROSITE" id="PS50931"/>
    </source>
</evidence>
<dbReference type="InterPro" id="IPR000847">
    <property type="entry name" value="LysR_HTH_N"/>
</dbReference>
<comment type="caution">
    <text evidence="6">The sequence shown here is derived from an EMBL/GenBank/DDBJ whole genome shotgun (WGS) entry which is preliminary data.</text>
</comment>
<dbReference type="RefSeq" id="WP_141375354.1">
    <property type="nucleotide sequence ID" value="NZ_BAPL01000023.1"/>
</dbReference>
<accession>A0A4Y3TQG9</accession>
<dbReference type="Gene3D" id="1.10.10.10">
    <property type="entry name" value="Winged helix-like DNA-binding domain superfamily/Winged helix DNA-binding domain"/>
    <property type="match status" value="1"/>
</dbReference>
<dbReference type="Pfam" id="PF00126">
    <property type="entry name" value="HTH_1"/>
    <property type="match status" value="1"/>
</dbReference>
<dbReference type="InterPro" id="IPR036388">
    <property type="entry name" value="WH-like_DNA-bd_sf"/>
</dbReference>
<dbReference type="PANTHER" id="PTHR30126">
    <property type="entry name" value="HTH-TYPE TRANSCRIPTIONAL REGULATOR"/>
    <property type="match status" value="1"/>
</dbReference>
<evidence type="ECO:0000256" key="3">
    <source>
        <dbReference type="ARBA" id="ARBA00023125"/>
    </source>
</evidence>
<dbReference type="GO" id="GO:0003700">
    <property type="term" value="F:DNA-binding transcription factor activity"/>
    <property type="evidence" value="ECO:0007669"/>
    <property type="project" value="InterPro"/>
</dbReference>
<dbReference type="FunFam" id="1.10.10.10:FF:000001">
    <property type="entry name" value="LysR family transcriptional regulator"/>
    <property type="match status" value="1"/>
</dbReference>
<evidence type="ECO:0000313" key="6">
    <source>
        <dbReference type="EMBL" id="GEB85271.1"/>
    </source>
</evidence>
<dbReference type="Gene3D" id="3.40.190.10">
    <property type="entry name" value="Periplasmic binding protein-like II"/>
    <property type="match status" value="2"/>
</dbReference>